<dbReference type="InterPro" id="IPR047153">
    <property type="entry name" value="TRIM45/56/19-like"/>
</dbReference>
<evidence type="ECO:0000256" key="7">
    <source>
        <dbReference type="PROSITE-ProRule" id="PRU00504"/>
    </source>
</evidence>
<name>A0A913ZNV7_PATMI</name>
<dbReference type="PROSITE" id="PS50089">
    <property type="entry name" value="ZF_RING_2"/>
    <property type="match status" value="1"/>
</dbReference>
<dbReference type="InterPro" id="IPR001841">
    <property type="entry name" value="Znf_RING"/>
</dbReference>
<accession>A0A913ZNV7</accession>
<evidence type="ECO:0000256" key="1">
    <source>
        <dbReference type="ARBA" id="ARBA00022553"/>
    </source>
</evidence>
<dbReference type="OrthoDB" id="6118444at2759"/>
<feature type="repeat" description="NHL" evidence="7">
    <location>
        <begin position="377"/>
        <end position="420"/>
    </location>
</feature>
<keyword evidence="1" id="KW-0597">Phosphoprotein</keyword>
<evidence type="ECO:0000256" key="5">
    <source>
        <dbReference type="ARBA" id="ARBA00022833"/>
    </source>
</evidence>
<dbReference type="Gene3D" id="2.120.10.30">
    <property type="entry name" value="TolB, C-terminal domain"/>
    <property type="match status" value="1"/>
</dbReference>
<dbReference type="SUPFAM" id="SSF57845">
    <property type="entry name" value="B-box zinc-binding domain"/>
    <property type="match status" value="1"/>
</dbReference>
<dbReference type="InterPro" id="IPR001258">
    <property type="entry name" value="NHL_repeat"/>
</dbReference>
<feature type="domain" description="RING-type" evidence="8">
    <location>
        <begin position="20"/>
        <end position="64"/>
    </location>
</feature>
<evidence type="ECO:0000256" key="2">
    <source>
        <dbReference type="ARBA" id="ARBA00022723"/>
    </source>
</evidence>
<dbReference type="GeneID" id="119725459"/>
<dbReference type="Gene3D" id="3.30.40.10">
    <property type="entry name" value="Zinc/RING finger domain, C3HC4 (zinc finger)"/>
    <property type="match status" value="1"/>
</dbReference>
<dbReference type="GO" id="GO:0008270">
    <property type="term" value="F:zinc ion binding"/>
    <property type="evidence" value="ECO:0007669"/>
    <property type="project" value="UniProtKB-KW"/>
</dbReference>
<reference evidence="10" key="1">
    <citation type="submission" date="2022-11" db="UniProtKB">
        <authorList>
            <consortium name="EnsemblMetazoa"/>
        </authorList>
    </citation>
    <scope>IDENTIFICATION</scope>
</reference>
<keyword evidence="3" id="KW-0677">Repeat</keyword>
<proteinExistence type="predicted"/>
<dbReference type="PANTHER" id="PTHR25462:SF296">
    <property type="entry name" value="MEIOTIC P26, ISOFORM F"/>
    <property type="match status" value="1"/>
</dbReference>
<dbReference type="EnsemblMetazoa" id="XM_038196867.1">
    <property type="protein sequence ID" value="XP_038052795.1"/>
    <property type="gene ID" value="LOC119725459"/>
</dbReference>
<dbReference type="Pfam" id="PF00643">
    <property type="entry name" value="zf-B_box"/>
    <property type="match status" value="1"/>
</dbReference>
<evidence type="ECO:0000256" key="6">
    <source>
        <dbReference type="PROSITE-ProRule" id="PRU00024"/>
    </source>
</evidence>
<keyword evidence="11" id="KW-1185">Reference proteome</keyword>
<evidence type="ECO:0000259" key="8">
    <source>
        <dbReference type="PROSITE" id="PS50089"/>
    </source>
</evidence>
<dbReference type="AlphaFoldDB" id="A0A913ZNV7"/>
<dbReference type="InterPro" id="IPR011042">
    <property type="entry name" value="6-blade_b-propeller_TolB-like"/>
</dbReference>
<dbReference type="Proteomes" id="UP000887568">
    <property type="component" value="Unplaced"/>
</dbReference>
<dbReference type="SUPFAM" id="SSF57850">
    <property type="entry name" value="RING/U-box"/>
    <property type="match status" value="1"/>
</dbReference>
<keyword evidence="4 6" id="KW-0863">Zinc-finger</keyword>
<dbReference type="SMART" id="SM00336">
    <property type="entry name" value="BBOX"/>
    <property type="match status" value="2"/>
</dbReference>
<dbReference type="PANTHER" id="PTHR25462">
    <property type="entry name" value="BONUS, ISOFORM C-RELATED"/>
    <property type="match status" value="1"/>
</dbReference>
<evidence type="ECO:0000313" key="10">
    <source>
        <dbReference type="EnsemblMetazoa" id="XP_038052795.1"/>
    </source>
</evidence>
<evidence type="ECO:0000256" key="3">
    <source>
        <dbReference type="ARBA" id="ARBA00022737"/>
    </source>
</evidence>
<keyword evidence="2" id="KW-0479">Metal-binding</keyword>
<sequence length="637" mass="71702">MAEAAAKSVLGTISRGHLECPICCCRFTDPKILDCLHSFCLNCLDKLISGQQPKADEITCPVCRRGTAVPDTGLQDLPNCFFLSSLVDEFNKQERLIGDAPADTRTCAECDDGIESVSRCLDCDGNICPKCLNMHRKTKCNRRHRIVNFDQTRVAVHPAESRKKDNPQCNKHTNQELCIYCETCKMLACAKCAAFDHRTAEHEFREVADAIRSLRQDVGEILQKFEQRREEFKVADDLLTHTRNRLRSIVSRACKDINAKEEEEIAKIRNKSRLLRDEVTQIGEERDGKFGEVLKSNRDKMERAEQVVATVKELMRQADDFELLDLKPKVMHNLDFQRELKLEHVQHELSFIGVKWQDVVADTTLGEVLQEEKWQLKKEFGKWGPEVGEFQCAAGVACRSNGDIAVTDITKRQLMIFTSAGEYKSSVGRDKLNDPWDVAVTSDDLVLVTDENHVNVFDSSLKFTHRFAPSQNKEDVDTEIDLTGIVMDKENRIAVADRGRRLISLHHLDGSLITTIPNDMVGGGLATGIRERLIFTNYQEAKLMCTTYTGDEVFNVSTSLDGEPVRPLRVCCDEAGDIYVSVCLVNDEGGEVHHYSPEGVFIGRVARGLDFPRGLAFTQSGDLLVADKNSVKFYNVC</sequence>
<feature type="repeat" description="NHL" evidence="7">
    <location>
        <begin position="421"/>
        <end position="460"/>
    </location>
</feature>
<dbReference type="InterPro" id="IPR000315">
    <property type="entry name" value="Znf_B-box"/>
</dbReference>
<dbReference type="PROSITE" id="PS00518">
    <property type="entry name" value="ZF_RING_1"/>
    <property type="match status" value="1"/>
</dbReference>
<dbReference type="SMART" id="SM00184">
    <property type="entry name" value="RING"/>
    <property type="match status" value="1"/>
</dbReference>
<evidence type="ECO:0000256" key="4">
    <source>
        <dbReference type="ARBA" id="ARBA00022771"/>
    </source>
</evidence>
<dbReference type="InterPro" id="IPR013083">
    <property type="entry name" value="Znf_RING/FYVE/PHD"/>
</dbReference>
<dbReference type="OMA" id="NLCEIND"/>
<dbReference type="Gene3D" id="3.30.160.60">
    <property type="entry name" value="Classic Zinc Finger"/>
    <property type="match status" value="1"/>
</dbReference>
<evidence type="ECO:0000313" key="11">
    <source>
        <dbReference type="Proteomes" id="UP000887568"/>
    </source>
</evidence>
<dbReference type="CDD" id="cd05819">
    <property type="entry name" value="NHL"/>
    <property type="match status" value="1"/>
</dbReference>
<feature type="domain" description="B box-type" evidence="9">
    <location>
        <begin position="164"/>
        <end position="207"/>
    </location>
</feature>
<protein>
    <submittedName>
        <fullName evidence="10">Uncharacterized protein</fullName>
    </submittedName>
</protein>
<dbReference type="PROSITE" id="PS51125">
    <property type="entry name" value="NHL"/>
    <property type="match status" value="2"/>
</dbReference>
<dbReference type="RefSeq" id="XP_038052795.1">
    <property type="nucleotide sequence ID" value="XM_038196867.1"/>
</dbReference>
<dbReference type="PROSITE" id="PS50119">
    <property type="entry name" value="ZF_BBOX"/>
    <property type="match status" value="1"/>
</dbReference>
<dbReference type="SUPFAM" id="SSF101898">
    <property type="entry name" value="NHL repeat"/>
    <property type="match status" value="1"/>
</dbReference>
<dbReference type="Pfam" id="PF13445">
    <property type="entry name" value="zf-RING_UBOX"/>
    <property type="match status" value="1"/>
</dbReference>
<keyword evidence="5" id="KW-0862">Zinc</keyword>
<evidence type="ECO:0000259" key="9">
    <source>
        <dbReference type="PROSITE" id="PS50119"/>
    </source>
</evidence>
<organism evidence="10 11">
    <name type="scientific">Patiria miniata</name>
    <name type="common">Bat star</name>
    <name type="synonym">Asterina miniata</name>
    <dbReference type="NCBI Taxonomy" id="46514"/>
    <lineage>
        <taxon>Eukaryota</taxon>
        <taxon>Metazoa</taxon>
        <taxon>Echinodermata</taxon>
        <taxon>Eleutherozoa</taxon>
        <taxon>Asterozoa</taxon>
        <taxon>Asteroidea</taxon>
        <taxon>Valvatacea</taxon>
        <taxon>Valvatida</taxon>
        <taxon>Asterinidae</taxon>
        <taxon>Patiria</taxon>
    </lineage>
</organism>
<dbReference type="InterPro" id="IPR027370">
    <property type="entry name" value="Znf-RING_euk"/>
</dbReference>
<dbReference type="InterPro" id="IPR017907">
    <property type="entry name" value="Znf_RING_CS"/>
</dbReference>